<dbReference type="Pfam" id="PF03932">
    <property type="entry name" value="CutC"/>
    <property type="match status" value="1"/>
</dbReference>
<dbReference type="InterPro" id="IPR005627">
    <property type="entry name" value="CutC-like"/>
</dbReference>
<dbReference type="GO" id="GO:0005507">
    <property type="term" value="F:copper ion binding"/>
    <property type="evidence" value="ECO:0007669"/>
    <property type="project" value="TreeGrafter"/>
</dbReference>
<organism evidence="3 4">
    <name type="scientific">Leeuwenhoekiella aequorea</name>
    <dbReference type="NCBI Taxonomy" id="283736"/>
    <lineage>
        <taxon>Bacteria</taxon>
        <taxon>Pseudomonadati</taxon>
        <taxon>Bacteroidota</taxon>
        <taxon>Flavobacteriia</taxon>
        <taxon>Flavobacteriales</taxon>
        <taxon>Flavobacteriaceae</taxon>
        <taxon>Leeuwenhoekiella</taxon>
    </lineage>
</organism>
<dbReference type="PANTHER" id="PTHR12598:SF0">
    <property type="entry name" value="COPPER HOMEOSTASIS PROTEIN CUTC HOMOLOG"/>
    <property type="match status" value="1"/>
</dbReference>
<dbReference type="Gene3D" id="3.20.20.380">
    <property type="entry name" value="Copper homeostasis (CutC) domain"/>
    <property type="match status" value="1"/>
</dbReference>
<keyword evidence="2" id="KW-0963">Cytoplasm</keyword>
<name>A0A4Q0P7A7_9FLAO</name>
<proteinExistence type="inferred from homology"/>
<keyword evidence="4" id="KW-1185">Reference proteome</keyword>
<comment type="caution">
    <text evidence="2">Once thought to be involved in copper homeostasis, experiments in E.coli have shown this is not the case.</text>
</comment>
<sequence>MHVSYMKEACVTSKAEAATAALKGANRLELCVNLECGGLTPSSSIINEVMAQVQIPVRVMIRPRSGDFIYNDAEIEQMKASIANCKTAQVEGIVFGVLNEGNTLNLKAIKELSEYAQPLKIVIHKAIDACEDPVVALKSLLKLSLIDTVLTSGGRETAEDGIPILAQMIKIAGSKIEIMPAGKITKHNLTKLHSHLAARAYHGKLIVGALN</sequence>
<evidence type="ECO:0000313" key="3">
    <source>
        <dbReference type="EMBL" id="RXG21609.1"/>
    </source>
</evidence>
<dbReference type="GO" id="GO:0005737">
    <property type="term" value="C:cytoplasm"/>
    <property type="evidence" value="ECO:0007669"/>
    <property type="project" value="UniProtKB-SubCell"/>
</dbReference>
<dbReference type="SUPFAM" id="SSF110395">
    <property type="entry name" value="CutC-like"/>
    <property type="match status" value="1"/>
</dbReference>
<dbReference type="RefSeq" id="WP_128758223.1">
    <property type="nucleotide sequence ID" value="NZ_QOVM01000005.1"/>
</dbReference>
<evidence type="ECO:0000256" key="1">
    <source>
        <dbReference type="ARBA" id="ARBA00007768"/>
    </source>
</evidence>
<accession>A0A4Q0P7A7</accession>
<dbReference type="Proteomes" id="UP000289238">
    <property type="component" value="Unassembled WGS sequence"/>
</dbReference>
<dbReference type="OrthoDB" id="9815677at2"/>
<comment type="similarity">
    <text evidence="1 2">Belongs to the CutC family.</text>
</comment>
<dbReference type="EMBL" id="QOVM01000005">
    <property type="protein sequence ID" value="RXG21609.1"/>
    <property type="molecule type" value="Genomic_DNA"/>
</dbReference>
<evidence type="ECO:0000313" key="4">
    <source>
        <dbReference type="Proteomes" id="UP000289238"/>
    </source>
</evidence>
<gene>
    <name evidence="2" type="primary">cutC</name>
    <name evidence="3" type="ORF">DSM00_2458</name>
</gene>
<dbReference type="HAMAP" id="MF_00795">
    <property type="entry name" value="CutC"/>
    <property type="match status" value="1"/>
</dbReference>
<dbReference type="InterPro" id="IPR036822">
    <property type="entry name" value="CutC-like_dom_sf"/>
</dbReference>
<dbReference type="PANTHER" id="PTHR12598">
    <property type="entry name" value="COPPER HOMEOSTASIS PROTEIN CUTC"/>
    <property type="match status" value="1"/>
</dbReference>
<dbReference type="AlphaFoldDB" id="A0A4Q0P7A7"/>
<comment type="caution">
    <text evidence="3">The sequence shown here is derived from an EMBL/GenBank/DDBJ whole genome shotgun (WGS) entry which is preliminary data.</text>
</comment>
<evidence type="ECO:0000256" key="2">
    <source>
        <dbReference type="HAMAP-Rule" id="MF_00795"/>
    </source>
</evidence>
<protein>
    <recommendedName>
        <fullName evidence="2">PF03932 family protein CutC</fullName>
    </recommendedName>
</protein>
<comment type="subcellular location">
    <subcellularLocation>
        <location evidence="2">Cytoplasm</location>
    </subcellularLocation>
</comment>
<reference evidence="3 4" key="1">
    <citation type="submission" date="2018-07" db="EMBL/GenBank/DDBJ databases">
        <title>Leeuwenhoekiella genomics.</title>
        <authorList>
            <person name="Tahon G."/>
            <person name="Willems A."/>
        </authorList>
    </citation>
    <scope>NUCLEOTIDE SEQUENCE [LARGE SCALE GENOMIC DNA]</scope>
    <source>
        <strain evidence="3 4">LMG 22550</strain>
    </source>
</reference>